<protein>
    <submittedName>
        <fullName evidence="1">Uncharacterized protein</fullName>
    </submittedName>
</protein>
<dbReference type="EMBL" id="CAJNOG010002402">
    <property type="protein sequence ID" value="CAF1503392.1"/>
    <property type="molecule type" value="Genomic_DNA"/>
</dbReference>
<dbReference type="GO" id="GO:0030286">
    <property type="term" value="C:dynein complex"/>
    <property type="evidence" value="ECO:0007669"/>
    <property type="project" value="InterPro"/>
</dbReference>
<evidence type="ECO:0000313" key="2">
    <source>
        <dbReference type="Proteomes" id="UP000663845"/>
    </source>
</evidence>
<dbReference type="GO" id="GO:0007017">
    <property type="term" value="P:microtubule-based process"/>
    <property type="evidence" value="ECO:0007669"/>
    <property type="project" value="InterPro"/>
</dbReference>
<reference evidence="1" key="1">
    <citation type="submission" date="2021-02" db="EMBL/GenBank/DDBJ databases">
        <authorList>
            <person name="Nowell W R."/>
        </authorList>
    </citation>
    <scope>NUCLEOTIDE SEQUENCE</scope>
</reference>
<gene>
    <name evidence="1" type="ORF">JYZ213_LOCUS43613</name>
</gene>
<dbReference type="Proteomes" id="UP000663845">
    <property type="component" value="Unassembled WGS sequence"/>
</dbReference>
<organism evidence="1 2">
    <name type="scientific">Adineta steineri</name>
    <dbReference type="NCBI Taxonomy" id="433720"/>
    <lineage>
        <taxon>Eukaryota</taxon>
        <taxon>Metazoa</taxon>
        <taxon>Spiralia</taxon>
        <taxon>Gnathifera</taxon>
        <taxon>Rotifera</taxon>
        <taxon>Eurotatoria</taxon>
        <taxon>Bdelloidea</taxon>
        <taxon>Adinetida</taxon>
        <taxon>Adinetidae</taxon>
        <taxon>Adineta</taxon>
    </lineage>
</organism>
<dbReference type="AlphaFoldDB" id="A0A815TCT4"/>
<comment type="caution">
    <text evidence="1">The sequence shown here is derived from an EMBL/GenBank/DDBJ whole genome shotgun (WGS) entry which is preliminary data.</text>
</comment>
<name>A0A815TCT4_9BILA</name>
<sequence length="293" mass="34763">MASSVRSCSIKECKRSCRALCLCCQHNLCLDHLNEHNKQVNAELPLLTDEINSLSHQLKNSIVIEQSCLTDLNQWRENAHHSIDEFYKRKREQFEELMQRRRNNQKKEFNEMKIKFKEIIKNQEGTQEEIDSIKKSIKFIEKDINELRHIHLNINQLLINDNLISIQNETTNNDNHLRKQQKRGITSPDESSAKLMKSSRWEIERQPSGITDSMRIDVLSTFGNLIDTYGSSKMLKIVKDMKNWLNDTYEKQWNVEIFDKHQYQSSQNIYSNQYLIVKETKLEWTLVIFKEIS</sequence>
<evidence type="ECO:0000313" key="1">
    <source>
        <dbReference type="EMBL" id="CAF1503392.1"/>
    </source>
</evidence>
<accession>A0A815TCT4</accession>
<dbReference type="InterPro" id="IPR037177">
    <property type="entry name" value="DLC_sf"/>
</dbReference>
<proteinExistence type="predicted"/>
<dbReference type="SUPFAM" id="SSF54648">
    <property type="entry name" value="DLC"/>
    <property type="match status" value="1"/>
</dbReference>